<comment type="subcellular location">
    <subcellularLocation>
        <location evidence="1">Cytoplasm</location>
    </subcellularLocation>
</comment>
<dbReference type="FunFam" id="3.40.50.720:FF:000244">
    <property type="entry name" value="quinone oxidoreductase"/>
    <property type="match status" value="1"/>
</dbReference>
<accession>A0A3M6TZK8</accession>
<evidence type="ECO:0000256" key="4">
    <source>
        <dbReference type="ARBA" id="ARBA00022490"/>
    </source>
</evidence>
<evidence type="ECO:0000256" key="7">
    <source>
        <dbReference type="ARBA" id="ARBA00022990"/>
    </source>
</evidence>
<dbReference type="InterPro" id="IPR011032">
    <property type="entry name" value="GroES-like_sf"/>
</dbReference>
<dbReference type="Pfam" id="PF08240">
    <property type="entry name" value="ADH_N"/>
    <property type="match status" value="1"/>
</dbReference>
<dbReference type="InterPro" id="IPR002364">
    <property type="entry name" value="Quin_OxRdtase/zeta-crystal_CS"/>
</dbReference>
<dbReference type="GO" id="GO:0003960">
    <property type="term" value="F:quinone reductase (NADPH) activity"/>
    <property type="evidence" value="ECO:0007669"/>
    <property type="project" value="TreeGrafter"/>
</dbReference>
<feature type="non-terminal residue" evidence="9">
    <location>
        <position position="1"/>
    </location>
</feature>
<dbReference type="PROSITE" id="PS01162">
    <property type="entry name" value="QOR_ZETA_CRYSTAL"/>
    <property type="match status" value="1"/>
</dbReference>
<dbReference type="InterPro" id="IPR013149">
    <property type="entry name" value="ADH-like_C"/>
</dbReference>
<feature type="domain" description="Enoyl reductase (ER)" evidence="8">
    <location>
        <begin position="21"/>
        <end position="331"/>
    </location>
</feature>
<organism evidence="9 10">
    <name type="scientific">Pocillopora damicornis</name>
    <name type="common">Cauliflower coral</name>
    <name type="synonym">Millepora damicornis</name>
    <dbReference type="NCBI Taxonomy" id="46731"/>
    <lineage>
        <taxon>Eukaryota</taxon>
        <taxon>Metazoa</taxon>
        <taxon>Cnidaria</taxon>
        <taxon>Anthozoa</taxon>
        <taxon>Hexacorallia</taxon>
        <taxon>Scleractinia</taxon>
        <taxon>Astrocoeniina</taxon>
        <taxon>Pocilloporidae</taxon>
        <taxon>Pocillopora</taxon>
    </lineage>
</organism>
<keyword evidence="10" id="KW-1185">Reference proteome</keyword>
<proteinExistence type="inferred from homology"/>
<evidence type="ECO:0000256" key="2">
    <source>
        <dbReference type="ARBA" id="ARBA00010371"/>
    </source>
</evidence>
<evidence type="ECO:0000256" key="6">
    <source>
        <dbReference type="ARBA" id="ARBA00022884"/>
    </source>
</evidence>
<name>A0A3M6TZK8_POCDA</name>
<evidence type="ECO:0000256" key="1">
    <source>
        <dbReference type="ARBA" id="ARBA00004496"/>
    </source>
</evidence>
<dbReference type="InterPro" id="IPR051603">
    <property type="entry name" value="Zinc-ADH_QOR/CCCR"/>
</dbReference>
<dbReference type="GO" id="GO:0008270">
    <property type="term" value="F:zinc ion binding"/>
    <property type="evidence" value="ECO:0007669"/>
    <property type="project" value="InterPro"/>
</dbReference>
<sequence length="333" mass="34995">NQRRLSGILSAMKAIRVLSFGGPEVLKFMSDVKVPSVSNGQVLVKIKAIGINPVDTYIRSGTYARKPDLPYTPGSDGAGVVHSVGADVTQVKEGDRVYVCGSITGTYAEFALCNSSNVHLLPKNISFSQGAAIYVPYYTAYRALIQRLHAKAGETVLVHGASGGVGIATVQLAKAYGLRVLGTAGTTEGEEAVKQAGASEVFNHREDGYVQRILDATGGHGADVIVEMLANVSLAKDLQLVAIKGRIGVVGNRGTTEINPRETMAKESSIVGVMLGKAGEEEKQEITAAIAAGLKAGFLSPVVGHEYSLHQASEAHRDIIESKGARGKLVLLT</sequence>
<keyword evidence="6" id="KW-0694">RNA-binding</keyword>
<dbReference type="InterPro" id="IPR036291">
    <property type="entry name" value="NAD(P)-bd_dom_sf"/>
</dbReference>
<dbReference type="PANTHER" id="PTHR44154">
    <property type="entry name" value="QUINONE OXIDOREDUCTASE"/>
    <property type="match status" value="1"/>
</dbReference>
<dbReference type="OrthoDB" id="3941538at2759"/>
<keyword evidence="7" id="KW-0007">Acetylation</keyword>
<dbReference type="GO" id="GO:0070402">
    <property type="term" value="F:NADPH binding"/>
    <property type="evidence" value="ECO:0007669"/>
    <property type="project" value="TreeGrafter"/>
</dbReference>
<protein>
    <recommendedName>
        <fullName evidence="8">Enoyl reductase (ER) domain-containing protein</fullName>
    </recommendedName>
</protein>
<reference evidence="9 10" key="1">
    <citation type="journal article" date="2018" name="Sci. Rep.">
        <title>Comparative analysis of the Pocillopora damicornis genome highlights role of immune system in coral evolution.</title>
        <authorList>
            <person name="Cunning R."/>
            <person name="Bay R.A."/>
            <person name="Gillette P."/>
            <person name="Baker A.C."/>
            <person name="Traylor-Knowles N."/>
        </authorList>
    </citation>
    <scope>NUCLEOTIDE SEQUENCE [LARGE SCALE GENOMIC DNA]</scope>
    <source>
        <strain evidence="9">RSMAS</strain>
        <tissue evidence="9">Whole animal</tissue>
    </source>
</reference>
<dbReference type="InterPro" id="IPR013154">
    <property type="entry name" value="ADH-like_N"/>
</dbReference>
<dbReference type="Gene3D" id="3.90.180.10">
    <property type="entry name" value="Medium-chain alcohol dehydrogenases, catalytic domain"/>
    <property type="match status" value="1"/>
</dbReference>
<dbReference type="GO" id="GO:0005829">
    <property type="term" value="C:cytosol"/>
    <property type="evidence" value="ECO:0007669"/>
    <property type="project" value="TreeGrafter"/>
</dbReference>
<comment type="similarity">
    <text evidence="2">Belongs to the zinc-containing alcohol dehydrogenase family. Quinone oxidoreductase subfamily.</text>
</comment>
<comment type="caution">
    <text evidence="9">The sequence shown here is derived from an EMBL/GenBank/DDBJ whole genome shotgun (WGS) entry which is preliminary data.</text>
</comment>
<dbReference type="CDD" id="cd08253">
    <property type="entry name" value="zeta_crystallin"/>
    <property type="match status" value="1"/>
</dbReference>
<dbReference type="EMBL" id="RCHS01002554">
    <property type="protein sequence ID" value="RMX46850.1"/>
    <property type="molecule type" value="Genomic_DNA"/>
</dbReference>
<dbReference type="Gene3D" id="3.40.50.720">
    <property type="entry name" value="NAD(P)-binding Rossmann-like Domain"/>
    <property type="match status" value="1"/>
</dbReference>
<dbReference type="PANTHER" id="PTHR44154:SF1">
    <property type="entry name" value="QUINONE OXIDOREDUCTASE"/>
    <property type="match status" value="1"/>
</dbReference>
<evidence type="ECO:0000313" key="9">
    <source>
        <dbReference type="EMBL" id="RMX46850.1"/>
    </source>
</evidence>
<dbReference type="InterPro" id="IPR020843">
    <property type="entry name" value="ER"/>
</dbReference>
<dbReference type="Pfam" id="PF00107">
    <property type="entry name" value="ADH_zinc_N"/>
    <property type="match status" value="1"/>
</dbReference>
<dbReference type="FunFam" id="3.90.180.10:FF:000016">
    <property type="entry name" value="Quinone oxidoreductase"/>
    <property type="match status" value="1"/>
</dbReference>
<evidence type="ECO:0000256" key="3">
    <source>
        <dbReference type="ARBA" id="ARBA00011881"/>
    </source>
</evidence>
<dbReference type="STRING" id="46731.A0A3M6TZK8"/>
<dbReference type="SUPFAM" id="SSF51735">
    <property type="entry name" value="NAD(P)-binding Rossmann-fold domains"/>
    <property type="match status" value="1"/>
</dbReference>
<keyword evidence="5" id="KW-0521">NADP</keyword>
<comment type="subunit">
    <text evidence="3">Homotetramer.</text>
</comment>
<evidence type="ECO:0000256" key="5">
    <source>
        <dbReference type="ARBA" id="ARBA00022857"/>
    </source>
</evidence>
<gene>
    <name evidence="9" type="ORF">pdam_00007654</name>
</gene>
<dbReference type="SMART" id="SM00829">
    <property type="entry name" value="PKS_ER"/>
    <property type="match status" value="1"/>
</dbReference>
<dbReference type="SUPFAM" id="SSF50129">
    <property type="entry name" value="GroES-like"/>
    <property type="match status" value="1"/>
</dbReference>
<evidence type="ECO:0000313" key="10">
    <source>
        <dbReference type="Proteomes" id="UP000275408"/>
    </source>
</evidence>
<dbReference type="Proteomes" id="UP000275408">
    <property type="component" value="Unassembled WGS sequence"/>
</dbReference>
<dbReference type="GO" id="GO:0003730">
    <property type="term" value="F:mRNA 3'-UTR binding"/>
    <property type="evidence" value="ECO:0007669"/>
    <property type="project" value="TreeGrafter"/>
</dbReference>
<evidence type="ECO:0000259" key="8">
    <source>
        <dbReference type="SMART" id="SM00829"/>
    </source>
</evidence>
<dbReference type="AlphaFoldDB" id="A0A3M6TZK8"/>
<keyword evidence="4" id="KW-0963">Cytoplasm</keyword>